<keyword evidence="3" id="KW-1185">Reference proteome</keyword>
<comment type="caution">
    <text evidence="2">The sequence shown here is derived from an EMBL/GenBank/DDBJ whole genome shotgun (WGS) entry which is preliminary data.</text>
</comment>
<dbReference type="Gene3D" id="1.20.1280.50">
    <property type="match status" value="1"/>
</dbReference>
<dbReference type="PROSITE" id="PS50181">
    <property type="entry name" value="FBOX"/>
    <property type="match status" value="1"/>
</dbReference>
<dbReference type="Pfam" id="PF12937">
    <property type="entry name" value="F-box-like"/>
    <property type="match status" value="1"/>
</dbReference>
<dbReference type="AlphaFoldDB" id="A0A8H6X3L3"/>
<dbReference type="InterPro" id="IPR001810">
    <property type="entry name" value="F-box_dom"/>
</dbReference>
<protein>
    <submittedName>
        <fullName evidence="2">F-box domain-containing protein</fullName>
    </submittedName>
</protein>
<dbReference type="EMBL" id="JACAZI010000029">
    <property type="protein sequence ID" value="KAF7333515.1"/>
    <property type="molecule type" value="Genomic_DNA"/>
</dbReference>
<reference evidence="2" key="1">
    <citation type="submission" date="2020-05" db="EMBL/GenBank/DDBJ databases">
        <title>Mycena genomes resolve the evolution of fungal bioluminescence.</title>
        <authorList>
            <person name="Tsai I.J."/>
        </authorList>
    </citation>
    <scope>NUCLEOTIDE SEQUENCE</scope>
    <source>
        <strain evidence="2">CCC161011</strain>
    </source>
</reference>
<dbReference type="Proteomes" id="UP000620124">
    <property type="component" value="Unassembled WGS sequence"/>
</dbReference>
<gene>
    <name evidence="2" type="ORF">MVEN_02367700</name>
</gene>
<proteinExistence type="predicted"/>
<dbReference type="SUPFAM" id="SSF81383">
    <property type="entry name" value="F-box domain"/>
    <property type="match status" value="1"/>
</dbReference>
<evidence type="ECO:0000313" key="3">
    <source>
        <dbReference type="Proteomes" id="UP000620124"/>
    </source>
</evidence>
<dbReference type="InterPro" id="IPR036047">
    <property type="entry name" value="F-box-like_dom_sf"/>
</dbReference>
<sequence>MDPKAPCLEVQTCPMTSLPVEILLGILSLLDGKTIVRGFSVCRLWRETIESSTELKYIIELWADGLVSGPACGLSPVQKLEKLYKWRRAWQNLEWTSQTVFPIDGNPRAYELVGGVFAQQNTWPQSDFNVIRLPSVDISAQISRTENIGIQSLDFAMDPTQDLVVFLHKYPDEIGNFDCRTLSTLAPHPLASSPRLSFDLRDENFRRIFLQVADDIVGLLFRTSGESAAPSLRLVLFNWRTGTALVDLAGPQFPPSVSDFALLSPHAYILGCINDSSYHRGRARGMGEIHIYTFDRAHAAHPSHVATLQLPQLHPGRCLERIVAHSGPFCARPIQGTLFSKANDKRICVISLAYDRSEFYTVYVHHRYFEKYLTNDGAPLTIPWDEWGPQHSRMLPGRHLFWLRYVHGERVACPIDPIHPNRVEVLDFGITPSRPGFDLTSVAGPNTISSGGKRVLFKNDVTTSLPYRRISRYLDDHHVLFLIDQDRLIGVNDAVNELMVYAF</sequence>
<accession>A0A8H6X3L3</accession>
<evidence type="ECO:0000313" key="2">
    <source>
        <dbReference type="EMBL" id="KAF7333515.1"/>
    </source>
</evidence>
<dbReference type="OrthoDB" id="2745718at2759"/>
<feature type="domain" description="F-box" evidence="1">
    <location>
        <begin position="12"/>
        <end position="58"/>
    </location>
</feature>
<evidence type="ECO:0000259" key="1">
    <source>
        <dbReference type="PROSITE" id="PS50181"/>
    </source>
</evidence>
<organism evidence="2 3">
    <name type="scientific">Mycena venus</name>
    <dbReference type="NCBI Taxonomy" id="2733690"/>
    <lineage>
        <taxon>Eukaryota</taxon>
        <taxon>Fungi</taxon>
        <taxon>Dikarya</taxon>
        <taxon>Basidiomycota</taxon>
        <taxon>Agaricomycotina</taxon>
        <taxon>Agaricomycetes</taxon>
        <taxon>Agaricomycetidae</taxon>
        <taxon>Agaricales</taxon>
        <taxon>Marasmiineae</taxon>
        <taxon>Mycenaceae</taxon>
        <taxon>Mycena</taxon>
    </lineage>
</organism>
<name>A0A8H6X3L3_9AGAR</name>